<evidence type="ECO:0000313" key="1">
    <source>
        <dbReference type="EMBL" id="GIH82086.1"/>
    </source>
</evidence>
<evidence type="ECO:0000313" key="2">
    <source>
        <dbReference type="Proteomes" id="UP000655044"/>
    </source>
</evidence>
<accession>A0A8J3RXL1</accession>
<proteinExistence type="predicted"/>
<dbReference type="Proteomes" id="UP000655044">
    <property type="component" value="Unassembled WGS sequence"/>
</dbReference>
<organism evidence="1 2">
    <name type="scientific">Planobispora rosea</name>
    <dbReference type="NCBI Taxonomy" id="35762"/>
    <lineage>
        <taxon>Bacteria</taxon>
        <taxon>Bacillati</taxon>
        <taxon>Actinomycetota</taxon>
        <taxon>Actinomycetes</taxon>
        <taxon>Streptosporangiales</taxon>
        <taxon>Streptosporangiaceae</taxon>
        <taxon>Planobispora</taxon>
    </lineage>
</organism>
<dbReference type="AlphaFoldDB" id="A0A8J3RXL1"/>
<sequence>MHEQPFMATELAESARRNITWTLGEDDPALVETIVSDLHEREHLDDRAISELAPDELDQLDARYHWPHQV</sequence>
<dbReference type="EMBL" id="BOOI01000002">
    <property type="protein sequence ID" value="GIH82086.1"/>
    <property type="molecule type" value="Genomic_DNA"/>
</dbReference>
<dbReference type="RefSeq" id="WP_189242316.1">
    <property type="nucleotide sequence ID" value="NZ_BMQP01000012.1"/>
</dbReference>
<comment type="caution">
    <text evidence="1">The sequence shown here is derived from an EMBL/GenBank/DDBJ whole genome shotgun (WGS) entry which is preliminary data.</text>
</comment>
<gene>
    <name evidence="1" type="ORF">Pro02_04940</name>
</gene>
<name>A0A8J3RXL1_PLARO</name>
<keyword evidence="2" id="KW-1185">Reference proteome</keyword>
<reference evidence="1" key="1">
    <citation type="submission" date="2021-01" db="EMBL/GenBank/DDBJ databases">
        <title>Whole genome shotgun sequence of Planobispora rosea NBRC 15558.</title>
        <authorList>
            <person name="Komaki H."/>
            <person name="Tamura T."/>
        </authorList>
    </citation>
    <scope>NUCLEOTIDE SEQUENCE</scope>
    <source>
        <strain evidence="1">NBRC 15558</strain>
    </source>
</reference>
<protein>
    <submittedName>
        <fullName evidence="1">Uncharacterized protein</fullName>
    </submittedName>
</protein>